<dbReference type="EMBL" id="JABFTP020000001">
    <property type="protein sequence ID" value="KAL3266138.1"/>
    <property type="molecule type" value="Genomic_DNA"/>
</dbReference>
<keyword evidence="2" id="KW-1185">Reference proteome</keyword>
<dbReference type="InterPro" id="IPR027079">
    <property type="entry name" value="Tfb1/GTF2H1"/>
</dbReference>
<name>A0ABD2MIE0_9CUCU</name>
<dbReference type="Proteomes" id="UP001516400">
    <property type="component" value="Unassembled WGS sequence"/>
</dbReference>
<organism evidence="1 2">
    <name type="scientific">Cryptolaemus montrouzieri</name>
    <dbReference type="NCBI Taxonomy" id="559131"/>
    <lineage>
        <taxon>Eukaryota</taxon>
        <taxon>Metazoa</taxon>
        <taxon>Ecdysozoa</taxon>
        <taxon>Arthropoda</taxon>
        <taxon>Hexapoda</taxon>
        <taxon>Insecta</taxon>
        <taxon>Pterygota</taxon>
        <taxon>Neoptera</taxon>
        <taxon>Endopterygota</taxon>
        <taxon>Coleoptera</taxon>
        <taxon>Polyphaga</taxon>
        <taxon>Cucujiformia</taxon>
        <taxon>Coccinelloidea</taxon>
        <taxon>Coccinellidae</taxon>
        <taxon>Scymninae</taxon>
        <taxon>Scymnini</taxon>
        <taxon>Cryptolaemus</taxon>
    </lineage>
</organism>
<comment type="caution">
    <text evidence="1">The sequence shown here is derived from an EMBL/GenBank/DDBJ whole genome shotgun (WGS) entry which is preliminary data.</text>
</comment>
<sequence>MEKITYEDLESNDNNKDNANIQLNLSKVERYLHGPMPDTLLDHINPNEGSSILRSVFQEAKQWNVGQIRHPSHNLVSPAAAVGALGELSPGGALMRGFQEQSLAQLVPVNIETEVRNLYLALCELLNHFWKCFPPTQLSQEEKAVKMHEALHRYHTAKLKPFEDKLIRELSPLSHHLTKHLNQLLNAAYQKFSNWQKLKQRYTSNLAMNWISGEVKPASDEIKILYWLKTDLKTVNSSEAYSRSKLNYREAELKYYEDLVVSFVNKHETVWNIVNQETNRKIKLVCT</sequence>
<dbReference type="PANTHER" id="PTHR12856">
    <property type="entry name" value="TRANSCRIPTION INITIATION FACTOR IIH-RELATED"/>
    <property type="match status" value="1"/>
</dbReference>
<dbReference type="AlphaFoldDB" id="A0ABD2MIE0"/>
<proteinExistence type="predicted"/>
<evidence type="ECO:0000313" key="2">
    <source>
        <dbReference type="Proteomes" id="UP001516400"/>
    </source>
</evidence>
<reference evidence="1 2" key="1">
    <citation type="journal article" date="2021" name="BMC Biol.">
        <title>Horizontally acquired antibacterial genes associated with adaptive radiation of ladybird beetles.</title>
        <authorList>
            <person name="Li H.S."/>
            <person name="Tang X.F."/>
            <person name="Huang Y.H."/>
            <person name="Xu Z.Y."/>
            <person name="Chen M.L."/>
            <person name="Du X.Y."/>
            <person name="Qiu B.Y."/>
            <person name="Chen P.T."/>
            <person name="Zhang W."/>
            <person name="Slipinski A."/>
            <person name="Escalona H.E."/>
            <person name="Waterhouse R.M."/>
            <person name="Zwick A."/>
            <person name="Pang H."/>
        </authorList>
    </citation>
    <scope>NUCLEOTIDE SEQUENCE [LARGE SCALE GENOMIC DNA]</scope>
    <source>
        <strain evidence="1">SYSU2018</strain>
    </source>
</reference>
<evidence type="ECO:0000313" key="1">
    <source>
        <dbReference type="EMBL" id="KAL3266138.1"/>
    </source>
</evidence>
<protein>
    <submittedName>
        <fullName evidence="1">Uncharacterized protein</fullName>
    </submittedName>
</protein>
<accession>A0ABD2MIE0</accession>
<gene>
    <name evidence="1" type="ORF">HHI36_010323</name>
</gene>